<keyword evidence="5" id="KW-1185">Reference proteome</keyword>
<dbReference type="OrthoDB" id="375811at2759"/>
<dbReference type="GO" id="GO:0005737">
    <property type="term" value="C:cytoplasm"/>
    <property type="evidence" value="ECO:0000318"/>
    <property type="project" value="GO_Central"/>
</dbReference>
<dbReference type="InterPro" id="IPR000308">
    <property type="entry name" value="14-3-3"/>
</dbReference>
<sequence>MLKRSEFFLERILPKPLLSSQSAKDSALRRLGVQRSRDVFAAELADKLSRHDDMVAAMKAVAESSFLRDLSAEERNLLYKAYKNQISSRRKQWRILREIEREETSKGNQMHLAAVRKLIAKVESEIRDICETFIGLIDDHVLRAAGIGEPQVFCWRAKADFQRYLAELSSSHKHKIVAEFSYKRAQELASKHLSPLNPQRLHLAVNFFIFYLEVKNSPEKALTVAQEALDLAESEFMRISRTGKKLKMKESETLMRHLREEIELLQQSEEDVESDEGAENTVGVGSGRFADIKDPGRSYVCGAGSSRWACTKDPGYNVGEGSSDSMVVEHEKSSEQAQEN</sequence>
<dbReference type="EMBL" id="KZ772702">
    <property type="protein sequence ID" value="PTQ42447.1"/>
    <property type="molecule type" value="Genomic_DNA"/>
</dbReference>
<name>A0A2R6X8M5_MARPO</name>
<gene>
    <name evidence="4" type="ORF">MARPO_0030s0157</name>
</gene>
<feature type="region of interest" description="Disordered" evidence="2">
    <location>
        <begin position="312"/>
        <end position="340"/>
    </location>
</feature>
<feature type="region of interest" description="Disordered" evidence="2">
    <location>
        <begin position="267"/>
        <end position="287"/>
    </location>
</feature>
<evidence type="ECO:0000256" key="2">
    <source>
        <dbReference type="SAM" id="MobiDB-lite"/>
    </source>
</evidence>
<evidence type="ECO:0000256" key="1">
    <source>
        <dbReference type="ARBA" id="ARBA00006141"/>
    </source>
</evidence>
<dbReference type="PRINTS" id="PR00305">
    <property type="entry name" value="1433ZETA"/>
</dbReference>
<dbReference type="Gene3D" id="1.20.190.20">
    <property type="entry name" value="14-3-3 domain"/>
    <property type="match status" value="1"/>
</dbReference>
<accession>A0A2R6X8M5</accession>
<dbReference type="Gramene" id="Mp8g18250.1">
    <property type="protein sequence ID" value="Mp8g18250.1.cds1"/>
    <property type="gene ID" value="Mp8g18250"/>
</dbReference>
<dbReference type="Proteomes" id="UP000244005">
    <property type="component" value="Unassembled WGS sequence"/>
</dbReference>
<dbReference type="InterPro" id="IPR036815">
    <property type="entry name" value="14-3-3_dom_sf"/>
</dbReference>
<reference evidence="5" key="1">
    <citation type="journal article" date="2017" name="Cell">
        <title>Insights into land plant evolution garnered from the Marchantia polymorpha genome.</title>
        <authorList>
            <person name="Bowman J.L."/>
            <person name="Kohchi T."/>
            <person name="Yamato K.T."/>
            <person name="Jenkins J."/>
            <person name="Shu S."/>
            <person name="Ishizaki K."/>
            <person name="Yamaoka S."/>
            <person name="Nishihama R."/>
            <person name="Nakamura Y."/>
            <person name="Berger F."/>
            <person name="Adam C."/>
            <person name="Aki S.S."/>
            <person name="Althoff F."/>
            <person name="Araki T."/>
            <person name="Arteaga-Vazquez M.A."/>
            <person name="Balasubrmanian S."/>
            <person name="Barry K."/>
            <person name="Bauer D."/>
            <person name="Boehm C.R."/>
            <person name="Briginshaw L."/>
            <person name="Caballero-Perez J."/>
            <person name="Catarino B."/>
            <person name="Chen F."/>
            <person name="Chiyoda S."/>
            <person name="Chovatia M."/>
            <person name="Davies K.M."/>
            <person name="Delmans M."/>
            <person name="Demura T."/>
            <person name="Dierschke T."/>
            <person name="Dolan L."/>
            <person name="Dorantes-Acosta A.E."/>
            <person name="Eklund D.M."/>
            <person name="Florent S.N."/>
            <person name="Flores-Sandoval E."/>
            <person name="Fujiyama A."/>
            <person name="Fukuzawa H."/>
            <person name="Galik B."/>
            <person name="Grimanelli D."/>
            <person name="Grimwood J."/>
            <person name="Grossniklaus U."/>
            <person name="Hamada T."/>
            <person name="Haseloff J."/>
            <person name="Hetherington A.J."/>
            <person name="Higo A."/>
            <person name="Hirakawa Y."/>
            <person name="Hundley H.N."/>
            <person name="Ikeda Y."/>
            <person name="Inoue K."/>
            <person name="Inoue S.I."/>
            <person name="Ishida S."/>
            <person name="Jia Q."/>
            <person name="Kakita M."/>
            <person name="Kanazawa T."/>
            <person name="Kawai Y."/>
            <person name="Kawashima T."/>
            <person name="Kennedy M."/>
            <person name="Kinose K."/>
            <person name="Kinoshita T."/>
            <person name="Kohara Y."/>
            <person name="Koide E."/>
            <person name="Komatsu K."/>
            <person name="Kopischke S."/>
            <person name="Kubo M."/>
            <person name="Kyozuka J."/>
            <person name="Lagercrantz U."/>
            <person name="Lin S.S."/>
            <person name="Lindquist E."/>
            <person name="Lipzen A.M."/>
            <person name="Lu C.W."/>
            <person name="De Luna E."/>
            <person name="Martienssen R.A."/>
            <person name="Minamino N."/>
            <person name="Mizutani M."/>
            <person name="Mizutani M."/>
            <person name="Mochizuki N."/>
            <person name="Monte I."/>
            <person name="Mosher R."/>
            <person name="Nagasaki H."/>
            <person name="Nakagami H."/>
            <person name="Naramoto S."/>
            <person name="Nishitani K."/>
            <person name="Ohtani M."/>
            <person name="Okamoto T."/>
            <person name="Okumura M."/>
            <person name="Phillips J."/>
            <person name="Pollak B."/>
            <person name="Reinders A."/>
            <person name="Rovekamp M."/>
            <person name="Sano R."/>
            <person name="Sawa S."/>
            <person name="Schmid M.W."/>
            <person name="Shirakawa M."/>
            <person name="Solano R."/>
            <person name="Spunde A."/>
            <person name="Suetsugu N."/>
            <person name="Sugano S."/>
            <person name="Sugiyama A."/>
            <person name="Sun R."/>
            <person name="Suzuki Y."/>
            <person name="Takenaka M."/>
            <person name="Takezawa D."/>
            <person name="Tomogane H."/>
            <person name="Tsuzuki M."/>
            <person name="Ueda T."/>
            <person name="Umeda M."/>
            <person name="Ward J.M."/>
            <person name="Watanabe Y."/>
            <person name="Yazaki K."/>
            <person name="Yokoyama R."/>
            <person name="Yoshitake Y."/>
            <person name="Yotsui I."/>
            <person name="Zachgo S."/>
            <person name="Schmutz J."/>
        </authorList>
    </citation>
    <scope>NUCLEOTIDE SEQUENCE [LARGE SCALE GENOMIC DNA]</scope>
    <source>
        <strain evidence="5">Tak-1</strain>
    </source>
</reference>
<dbReference type="Pfam" id="PF00244">
    <property type="entry name" value="14-3-3"/>
    <property type="match status" value="1"/>
</dbReference>
<evidence type="ECO:0000313" key="5">
    <source>
        <dbReference type="Proteomes" id="UP000244005"/>
    </source>
</evidence>
<dbReference type="SUPFAM" id="SSF48445">
    <property type="entry name" value="14-3-3 protein"/>
    <property type="match status" value="1"/>
</dbReference>
<comment type="similarity">
    <text evidence="1">Belongs to the 14-3-3 family.</text>
</comment>
<dbReference type="SMART" id="SM00101">
    <property type="entry name" value="14_3_3"/>
    <property type="match status" value="1"/>
</dbReference>
<protein>
    <recommendedName>
        <fullName evidence="3">14-3-3 domain-containing protein</fullName>
    </recommendedName>
</protein>
<feature type="compositionally biased region" description="Acidic residues" evidence="2">
    <location>
        <begin position="268"/>
        <end position="278"/>
    </location>
</feature>
<feature type="domain" description="14-3-3" evidence="3">
    <location>
        <begin position="35"/>
        <end position="279"/>
    </location>
</feature>
<organism evidence="4 5">
    <name type="scientific">Marchantia polymorpha</name>
    <name type="common">Common liverwort</name>
    <name type="synonym">Marchantia aquatica</name>
    <dbReference type="NCBI Taxonomy" id="3197"/>
    <lineage>
        <taxon>Eukaryota</taxon>
        <taxon>Viridiplantae</taxon>
        <taxon>Streptophyta</taxon>
        <taxon>Embryophyta</taxon>
        <taxon>Marchantiophyta</taxon>
        <taxon>Marchantiopsida</taxon>
        <taxon>Marchantiidae</taxon>
        <taxon>Marchantiales</taxon>
        <taxon>Marchantiaceae</taxon>
        <taxon>Marchantia</taxon>
    </lineage>
</organism>
<dbReference type="GO" id="GO:0007165">
    <property type="term" value="P:signal transduction"/>
    <property type="evidence" value="ECO:0000318"/>
    <property type="project" value="GO_Central"/>
</dbReference>
<dbReference type="CDD" id="cd08774">
    <property type="entry name" value="14-3-3"/>
    <property type="match status" value="1"/>
</dbReference>
<evidence type="ECO:0000259" key="3">
    <source>
        <dbReference type="SMART" id="SM00101"/>
    </source>
</evidence>
<proteinExistence type="inferred from homology"/>
<dbReference type="InterPro" id="IPR023410">
    <property type="entry name" value="14-3-3_domain"/>
</dbReference>
<dbReference type="AlphaFoldDB" id="A0A2R6X8M5"/>
<dbReference type="PANTHER" id="PTHR18860">
    <property type="entry name" value="14-3-3 PROTEIN"/>
    <property type="match status" value="1"/>
</dbReference>
<dbReference type="GO" id="GO:0008104">
    <property type="term" value="P:intracellular protein localization"/>
    <property type="evidence" value="ECO:0000318"/>
    <property type="project" value="GO_Central"/>
</dbReference>
<evidence type="ECO:0000313" key="4">
    <source>
        <dbReference type="EMBL" id="PTQ42447.1"/>
    </source>
</evidence>